<evidence type="ECO:0000256" key="2">
    <source>
        <dbReference type="ARBA" id="ARBA00022692"/>
    </source>
</evidence>
<feature type="transmembrane region" description="Helical" evidence="5">
    <location>
        <begin position="176"/>
        <end position="194"/>
    </location>
</feature>
<proteinExistence type="predicted"/>
<keyword evidence="3 5" id="KW-1133">Transmembrane helix</keyword>
<organism evidence="7 8">
    <name type="scientific">Candidatus Segetimicrobium genomatis</name>
    <dbReference type="NCBI Taxonomy" id="2569760"/>
    <lineage>
        <taxon>Bacteria</taxon>
        <taxon>Bacillati</taxon>
        <taxon>Candidatus Sysuimicrobiota</taxon>
        <taxon>Candidatus Sysuimicrobiia</taxon>
        <taxon>Candidatus Sysuimicrobiales</taxon>
        <taxon>Candidatus Segetimicrobiaceae</taxon>
        <taxon>Candidatus Segetimicrobium</taxon>
    </lineage>
</organism>
<evidence type="ECO:0000259" key="6">
    <source>
        <dbReference type="PROSITE" id="PS50850"/>
    </source>
</evidence>
<dbReference type="InterPro" id="IPR036259">
    <property type="entry name" value="MFS_trans_sf"/>
</dbReference>
<dbReference type="GO" id="GO:0005886">
    <property type="term" value="C:plasma membrane"/>
    <property type="evidence" value="ECO:0007669"/>
    <property type="project" value="UniProtKB-SubCell"/>
</dbReference>
<comment type="caution">
    <text evidence="7">The sequence shown here is derived from an EMBL/GenBank/DDBJ whole genome shotgun (WGS) entry which is preliminary data.</text>
</comment>
<gene>
    <name evidence="7" type="ORF">E6H05_12930</name>
</gene>
<feature type="transmembrane region" description="Helical" evidence="5">
    <location>
        <begin position="78"/>
        <end position="99"/>
    </location>
</feature>
<sequence length="259" mass="26410">MAIDIPATARKITRTLLAVQGLGQAAVVALFPIMAIVGAKLGGRPDWAGVPAMCYQLGQASAAYGWGYAMDPLGRRGMLVLGALAGAAGALISTAAVVSASLWSFLLGSTLVGVAISAVQLSRFVAAEVHQASERARAISTVVVGGTLGAIVGPLIAGPMSRIAAGRGLDELAGPYGASTGLFVAAAAVIFLFLRPEPRDLGRAIGSVTSDPAVSSRSARSMVEIYSERPTQVATAAMVCGQLVMVMLMVITPLHMRGH</sequence>
<feature type="transmembrane region" description="Helical" evidence="5">
    <location>
        <begin position="138"/>
        <end position="156"/>
    </location>
</feature>
<dbReference type="GO" id="GO:0022857">
    <property type="term" value="F:transmembrane transporter activity"/>
    <property type="evidence" value="ECO:0007669"/>
    <property type="project" value="InterPro"/>
</dbReference>
<dbReference type="PANTHER" id="PTHR23534:SF1">
    <property type="entry name" value="MAJOR FACILITATOR SUPERFAMILY PROTEIN"/>
    <property type="match status" value="1"/>
</dbReference>
<name>A0A537IIQ4_9BACT</name>
<dbReference type="PROSITE" id="PS50850">
    <property type="entry name" value="MFS"/>
    <property type="match status" value="1"/>
</dbReference>
<feature type="transmembrane region" description="Helical" evidence="5">
    <location>
        <begin position="21"/>
        <end position="41"/>
    </location>
</feature>
<comment type="subcellular location">
    <subcellularLocation>
        <location evidence="1">Cell membrane</location>
        <topology evidence="1">Multi-pass membrane protein</topology>
    </subcellularLocation>
</comment>
<feature type="transmembrane region" description="Helical" evidence="5">
    <location>
        <begin position="47"/>
        <end position="66"/>
    </location>
</feature>
<feature type="transmembrane region" description="Helical" evidence="5">
    <location>
        <begin position="105"/>
        <end position="126"/>
    </location>
</feature>
<evidence type="ECO:0000313" key="8">
    <source>
        <dbReference type="Proteomes" id="UP000318834"/>
    </source>
</evidence>
<reference evidence="7 8" key="1">
    <citation type="journal article" date="2019" name="Nat. Microbiol.">
        <title>Mediterranean grassland soil C-N compound turnover is dependent on rainfall and depth, and is mediated by genomically divergent microorganisms.</title>
        <authorList>
            <person name="Diamond S."/>
            <person name="Andeer P.F."/>
            <person name="Li Z."/>
            <person name="Crits-Christoph A."/>
            <person name="Burstein D."/>
            <person name="Anantharaman K."/>
            <person name="Lane K.R."/>
            <person name="Thomas B.C."/>
            <person name="Pan C."/>
            <person name="Northen T.R."/>
            <person name="Banfield J.F."/>
        </authorList>
    </citation>
    <scope>NUCLEOTIDE SEQUENCE [LARGE SCALE GENOMIC DNA]</scope>
    <source>
        <strain evidence="7">NP_8</strain>
    </source>
</reference>
<dbReference type="InterPro" id="IPR020846">
    <property type="entry name" value="MFS_dom"/>
</dbReference>
<evidence type="ECO:0000256" key="4">
    <source>
        <dbReference type="ARBA" id="ARBA00023136"/>
    </source>
</evidence>
<feature type="domain" description="Major facilitator superfamily (MFS) profile" evidence="6">
    <location>
        <begin position="1"/>
        <end position="259"/>
    </location>
</feature>
<dbReference type="SUPFAM" id="SSF103473">
    <property type="entry name" value="MFS general substrate transporter"/>
    <property type="match status" value="1"/>
</dbReference>
<protein>
    <submittedName>
        <fullName evidence="7">MFS transporter</fullName>
    </submittedName>
</protein>
<accession>A0A537IIQ4</accession>
<evidence type="ECO:0000313" key="7">
    <source>
        <dbReference type="EMBL" id="TMI71155.1"/>
    </source>
</evidence>
<dbReference type="Pfam" id="PF07690">
    <property type="entry name" value="MFS_1"/>
    <property type="match status" value="1"/>
</dbReference>
<dbReference type="Gene3D" id="1.20.1250.20">
    <property type="entry name" value="MFS general substrate transporter like domains"/>
    <property type="match status" value="1"/>
</dbReference>
<dbReference type="PANTHER" id="PTHR23534">
    <property type="entry name" value="MFS PERMEASE"/>
    <property type="match status" value="1"/>
</dbReference>
<feature type="non-terminal residue" evidence="7">
    <location>
        <position position="259"/>
    </location>
</feature>
<evidence type="ECO:0000256" key="3">
    <source>
        <dbReference type="ARBA" id="ARBA00022989"/>
    </source>
</evidence>
<keyword evidence="2 5" id="KW-0812">Transmembrane</keyword>
<feature type="transmembrane region" description="Helical" evidence="5">
    <location>
        <begin position="233"/>
        <end position="256"/>
    </location>
</feature>
<evidence type="ECO:0000256" key="1">
    <source>
        <dbReference type="ARBA" id="ARBA00004651"/>
    </source>
</evidence>
<dbReference type="AlphaFoldDB" id="A0A537IIQ4"/>
<dbReference type="EMBL" id="VBAP01000121">
    <property type="protein sequence ID" value="TMI71155.1"/>
    <property type="molecule type" value="Genomic_DNA"/>
</dbReference>
<evidence type="ECO:0000256" key="5">
    <source>
        <dbReference type="SAM" id="Phobius"/>
    </source>
</evidence>
<dbReference type="InterPro" id="IPR011701">
    <property type="entry name" value="MFS"/>
</dbReference>
<dbReference type="Proteomes" id="UP000318834">
    <property type="component" value="Unassembled WGS sequence"/>
</dbReference>
<keyword evidence="4 5" id="KW-0472">Membrane</keyword>